<keyword evidence="4" id="KW-0804">Transcription</keyword>
<keyword evidence="2" id="KW-0805">Transcription regulation</keyword>
<dbReference type="RefSeq" id="WP_109603332.1">
    <property type="nucleotide sequence ID" value="NZ_BONA01000123.1"/>
</dbReference>
<evidence type="ECO:0000313" key="6">
    <source>
        <dbReference type="EMBL" id="PWK26825.1"/>
    </source>
</evidence>
<dbReference type="SUPFAM" id="SSF46955">
    <property type="entry name" value="Putative DNA-binding domain"/>
    <property type="match status" value="1"/>
</dbReference>
<keyword evidence="7" id="KW-1185">Reference proteome</keyword>
<evidence type="ECO:0000256" key="4">
    <source>
        <dbReference type="ARBA" id="ARBA00023163"/>
    </source>
</evidence>
<dbReference type="PROSITE" id="PS50937">
    <property type="entry name" value="HTH_MERR_2"/>
    <property type="match status" value="1"/>
</dbReference>
<feature type="domain" description="HTH merR-type" evidence="5">
    <location>
        <begin position="1"/>
        <end position="68"/>
    </location>
</feature>
<dbReference type="Gene3D" id="1.10.1660.10">
    <property type="match status" value="1"/>
</dbReference>
<dbReference type="Proteomes" id="UP000245697">
    <property type="component" value="Unassembled WGS sequence"/>
</dbReference>
<dbReference type="PANTHER" id="PTHR30204">
    <property type="entry name" value="REDOX-CYCLING DRUG-SENSING TRANSCRIPTIONAL ACTIVATOR SOXR"/>
    <property type="match status" value="1"/>
</dbReference>
<dbReference type="AlphaFoldDB" id="A0A316E7X0"/>
<keyword evidence="3 6" id="KW-0238">DNA-binding</keyword>
<dbReference type="GO" id="GO:0003700">
    <property type="term" value="F:DNA-binding transcription factor activity"/>
    <property type="evidence" value="ECO:0007669"/>
    <property type="project" value="InterPro"/>
</dbReference>
<dbReference type="SMART" id="SM00422">
    <property type="entry name" value="HTH_MERR"/>
    <property type="match status" value="1"/>
</dbReference>
<dbReference type="EMBL" id="QGGR01000059">
    <property type="protein sequence ID" value="PWK26825.1"/>
    <property type="molecule type" value="Genomic_DNA"/>
</dbReference>
<comment type="caution">
    <text evidence="6">The sequence shown here is derived from an EMBL/GenBank/DDBJ whole genome shotgun (WGS) entry which is preliminary data.</text>
</comment>
<dbReference type="OrthoDB" id="4569196at2"/>
<name>A0A316E7X0_9ACTN</name>
<evidence type="ECO:0000259" key="5">
    <source>
        <dbReference type="PROSITE" id="PS50937"/>
    </source>
</evidence>
<proteinExistence type="predicted"/>
<dbReference type="GO" id="GO:0003677">
    <property type="term" value="F:DNA binding"/>
    <property type="evidence" value="ECO:0007669"/>
    <property type="project" value="UniProtKB-KW"/>
</dbReference>
<keyword evidence="1" id="KW-0678">Repressor</keyword>
<dbReference type="InterPro" id="IPR000551">
    <property type="entry name" value="MerR-type_HTH_dom"/>
</dbReference>
<organism evidence="6 7">
    <name type="scientific">Actinoplanes xinjiangensis</name>
    <dbReference type="NCBI Taxonomy" id="512350"/>
    <lineage>
        <taxon>Bacteria</taxon>
        <taxon>Bacillati</taxon>
        <taxon>Actinomycetota</taxon>
        <taxon>Actinomycetes</taxon>
        <taxon>Micromonosporales</taxon>
        <taxon>Micromonosporaceae</taxon>
        <taxon>Actinoplanes</taxon>
    </lineage>
</organism>
<dbReference type="CDD" id="cd00592">
    <property type="entry name" value="HTH_MerR-like"/>
    <property type="match status" value="1"/>
</dbReference>
<dbReference type="InterPro" id="IPR047057">
    <property type="entry name" value="MerR_fam"/>
</dbReference>
<dbReference type="Pfam" id="PF13411">
    <property type="entry name" value="MerR_1"/>
    <property type="match status" value="1"/>
</dbReference>
<gene>
    <name evidence="6" type="ORF">BC793_1599</name>
</gene>
<dbReference type="InterPro" id="IPR009061">
    <property type="entry name" value="DNA-bd_dom_put_sf"/>
</dbReference>
<evidence type="ECO:0000256" key="2">
    <source>
        <dbReference type="ARBA" id="ARBA00023015"/>
    </source>
</evidence>
<accession>A0A316E7X0</accession>
<evidence type="ECO:0000256" key="3">
    <source>
        <dbReference type="ARBA" id="ARBA00023125"/>
    </source>
</evidence>
<protein>
    <submittedName>
        <fullName evidence="6">DNA-binding transcriptional MerR regulator</fullName>
    </submittedName>
</protein>
<dbReference type="PANTHER" id="PTHR30204:SF69">
    <property type="entry name" value="MERR-FAMILY TRANSCRIPTIONAL REGULATOR"/>
    <property type="match status" value="1"/>
</dbReference>
<sequence length="268" mass="29693">MRIAELADLTETTVRTIRYYHQIDLLAIPERRNGHRDYDLSHLARLVRIRWLTQAGIPLATIAAMLDPPGPVVDATQPALADLQAAVTALDEEMQRLADRRGRLLNLIGAAERGGILSPMPEAMVRFYDQMHERAGDPQTRRVIRRERDFMELAFYRGDMPPQSAAVYEGFTEAAFAESSALFGQIAERVQQGDRLEPLELDRVADAVVARVTRHVGADLHGLLKGIDLDVAGRAVDLYVRLADPAQRPIAQVIGDAVLTMIEKGQGA</sequence>
<evidence type="ECO:0000256" key="1">
    <source>
        <dbReference type="ARBA" id="ARBA00022491"/>
    </source>
</evidence>
<reference evidence="6 7" key="1">
    <citation type="submission" date="2018-05" db="EMBL/GenBank/DDBJ databases">
        <title>Genomic Encyclopedia of Archaeal and Bacterial Type Strains, Phase II (KMG-II): from individual species to whole genera.</title>
        <authorList>
            <person name="Goeker M."/>
        </authorList>
    </citation>
    <scope>NUCLEOTIDE SEQUENCE [LARGE SCALE GENOMIC DNA]</scope>
    <source>
        <strain evidence="6 7">DSM 45184</strain>
    </source>
</reference>
<evidence type="ECO:0000313" key="7">
    <source>
        <dbReference type="Proteomes" id="UP000245697"/>
    </source>
</evidence>